<dbReference type="GO" id="GO:1901137">
    <property type="term" value="P:carbohydrate derivative biosynthetic process"/>
    <property type="evidence" value="ECO:0007669"/>
    <property type="project" value="UniProtKB-ARBA"/>
</dbReference>
<evidence type="ECO:0000256" key="4">
    <source>
        <dbReference type="RuleBase" id="RU362057"/>
    </source>
</evidence>
<keyword evidence="7" id="KW-1185">Reference proteome</keyword>
<protein>
    <recommendedName>
        <fullName evidence="4">Glycosyltransferase</fullName>
        <ecNumber evidence="4">2.4.1.-</ecNumber>
    </recommendedName>
</protein>
<reference evidence="7" key="1">
    <citation type="journal article" date="2016" name="Nature">
        <title>The genome of the seagrass Zostera marina reveals angiosperm adaptation to the sea.</title>
        <authorList>
            <person name="Olsen J.L."/>
            <person name="Rouze P."/>
            <person name="Verhelst B."/>
            <person name="Lin Y.-C."/>
            <person name="Bayer T."/>
            <person name="Collen J."/>
            <person name="Dattolo E."/>
            <person name="De Paoli E."/>
            <person name="Dittami S."/>
            <person name="Maumus F."/>
            <person name="Michel G."/>
            <person name="Kersting A."/>
            <person name="Lauritano C."/>
            <person name="Lohaus R."/>
            <person name="Toepel M."/>
            <person name="Tonon T."/>
            <person name="Vanneste K."/>
            <person name="Amirebrahimi M."/>
            <person name="Brakel J."/>
            <person name="Bostroem C."/>
            <person name="Chovatia M."/>
            <person name="Grimwood J."/>
            <person name="Jenkins J.W."/>
            <person name="Jueterbock A."/>
            <person name="Mraz A."/>
            <person name="Stam W.T."/>
            <person name="Tice H."/>
            <person name="Bornberg-Bauer E."/>
            <person name="Green P.J."/>
            <person name="Pearson G.A."/>
            <person name="Procaccini G."/>
            <person name="Duarte C.M."/>
            <person name="Schmutz J."/>
            <person name="Reusch T.B.H."/>
            <person name="Van de Peer Y."/>
        </authorList>
    </citation>
    <scope>NUCLEOTIDE SEQUENCE [LARGE SCALE GENOMIC DNA]</scope>
    <source>
        <strain evidence="7">cv. Finnish</strain>
    </source>
</reference>
<dbReference type="Pfam" id="PF00201">
    <property type="entry name" value="UDPGT"/>
    <property type="match status" value="1"/>
</dbReference>
<sequence>MSSEVVMLVLPFPAQGHLNQLLHFCRLVLSSSNNTIPIYFLSSATHNRQAKTRLHGWNTSEYSNLRFHNLHVPSYSTPPPDLSSLENFPAHLQPAFDATQIYLQTQLDKLLRSFSTSYRRVIVVHDSLMSSFSTFEGGGVESYAFHSVSAFANLLFQWESRETISGNRVKSLGLSSVSASSKAVTSSEGCFTTEFLEFIRRQHKLTAVDSGRIINTCLPIEDKFIDLFAREPILNRKPLFHIGPLHPLIAPTTEKSSDDHPHECLRWLDKQPQSSVLYVSFGTTTTMSLRQMNELSAGLERSQHSFLWISREADRGDIFTGKGGGTSTIGGIVPKGRGIVVRDWAPQVKILAHAAVGGFMTHCGWNSCIESLSYGVPMVVWPMHSDQPRNSVMVTEILRVGVAVREWSASTSTSTWKVRE</sequence>
<dbReference type="EMBL" id="LFYR01000620">
    <property type="protein sequence ID" value="KMZ72789.1"/>
    <property type="molecule type" value="Genomic_DNA"/>
</dbReference>
<dbReference type="InterPro" id="IPR035595">
    <property type="entry name" value="UDP_glycos_trans_CS"/>
</dbReference>
<proteinExistence type="inferred from homology"/>
<organism evidence="6 7">
    <name type="scientific">Zostera marina</name>
    <name type="common">Eelgrass</name>
    <dbReference type="NCBI Taxonomy" id="29655"/>
    <lineage>
        <taxon>Eukaryota</taxon>
        <taxon>Viridiplantae</taxon>
        <taxon>Streptophyta</taxon>
        <taxon>Embryophyta</taxon>
        <taxon>Tracheophyta</taxon>
        <taxon>Spermatophyta</taxon>
        <taxon>Magnoliopsida</taxon>
        <taxon>Liliopsida</taxon>
        <taxon>Zosteraceae</taxon>
        <taxon>Zostera</taxon>
    </lineage>
</organism>
<dbReference type="SUPFAM" id="SSF53756">
    <property type="entry name" value="UDP-Glycosyltransferase/glycogen phosphorylase"/>
    <property type="match status" value="1"/>
</dbReference>
<dbReference type="OMA" id="ACASKEF"/>
<dbReference type="CDD" id="cd03784">
    <property type="entry name" value="GT1_Gtf-like"/>
    <property type="match status" value="1"/>
</dbReference>
<keyword evidence="2 3" id="KW-0808">Transferase</keyword>
<dbReference type="InterPro" id="IPR058980">
    <property type="entry name" value="Glyco_transf_N"/>
</dbReference>
<dbReference type="Proteomes" id="UP000036987">
    <property type="component" value="Unassembled WGS sequence"/>
</dbReference>
<dbReference type="Gene3D" id="3.40.50.2000">
    <property type="entry name" value="Glycogen Phosphorylase B"/>
    <property type="match status" value="2"/>
</dbReference>
<evidence type="ECO:0000313" key="7">
    <source>
        <dbReference type="Proteomes" id="UP000036987"/>
    </source>
</evidence>
<dbReference type="InterPro" id="IPR002213">
    <property type="entry name" value="UDP_glucos_trans"/>
</dbReference>
<feature type="domain" description="Glycosyltransferase N-terminal" evidence="5">
    <location>
        <begin position="4"/>
        <end position="247"/>
    </location>
</feature>
<evidence type="ECO:0000256" key="1">
    <source>
        <dbReference type="ARBA" id="ARBA00009995"/>
    </source>
</evidence>
<dbReference type="STRING" id="29655.A0A0K9PV22"/>
<comment type="similarity">
    <text evidence="1 3">Belongs to the UDP-glycosyltransferase family.</text>
</comment>
<dbReference type="GO" id="GO:0035251">
    <property type="term" value="F:UDP-glucosyltransferase activity"/>
    <property type="evidence" value="ECO:0000318"/>
    <property type="project" value="GO_Central"/>
</dbReference>
<dbReference type="PANTHER" id="PTHR48044:SF22">
    <property type="entry name" value="GLYCOSYLTRANSFERASE"/>
    <property type="match status" value="1"/>
</dbReference>
<evidence type="ECO:0000256" key="2">
    <source>
        <dbReference type="ARBA" id="ARBA00022679"/>
    </source>
</evidence>
<keyword evidence="3" id="KW-0328">Glycosyltransferase</keyword>
<dbReference type="PROSITE" id="PS00375">
    <property type="entry name" value="UDPGT"/>
    <property type="match status" value="1"/>
</dbReference>
<accession>A0A0K9PV22</accession>
<gene>
    <name evidence="6" type="ORF">ZOSMA_15G01280</name>
</gene>
<dbReference type="AlphaFoldDB" id="A0A0K9PV22"/>
<evidence type="ECO:0000259" key="5">
    <source>
        <dbReference type="Pfam" id="PF26168"/>
    </source>
</evidence>
<dbReference type="Pfam" id="PF26168">
    <property type="entry name" value="Glyco_transf_N"/>
    <property type="match status" value="1"/>
</dbReference>
<name>A0A0K9PV22_ZOSMR</name>
<dbReference type="OrthoDB" id="5835829at2759"/>
<dbReference type="PANTHER" id="PTHR48044">
    <property type="entry name" value="GLYCOSYLTRANSFERASE"/>
    <property type="match status" value="1"/>
</dbReference>
<comment type="caution">
    <text evidence="6">The sequence shown here is derived from an EMBL/GenBank/DDBJ whole genome shotgun (WGS) entry which is preliminary data.</text>
</comment>
<dbReference type="FunFam" id="3.40.50.2000:FF:000060">
    <property type="entry name" value="Glycosyltransferase"/>
    <property type="match status" value="1"/>
</dbReference>
<dbReference type="EC" id="2.4.1.-" evidence="4"/>
<evidence type="ECO:0000313" key="6">
    <source>
        <dbReference type="EMBL" id="KMZ72789.1"/>
    </source>
</evidence>
<evidence type="ECO:0000256" key="3">
    <source>
        <dbReference type="RuleBase" id="RU003718"/>
    </source>
</evidence>